<sequence>MIDLSNHKVVEKKVLNYASLGANSNKFYILELRELADGTYIVHSEYGRVGKAPQTTSKNCETLPVAKSKFKTTLNQKIRKGYKEVELDVSGNSQNTVEVSKDTKKEDLDKVKDKVLRFIGTLYKSSTSYLVKSIQTPLGALSGNQVAKGHAILDKIEALLNSPNKTTKEFEILSDEFYSIIPFVFGARVDYSNMIINSFQRLNDRKDLLGVIESVVKVQNSLEKTLDDKYKALGVSLKALSKRTKEYKRIVEKVMSTKGHNHHFDFEVQEVYEVEDMTGYNSFNPYNVSTMELFHGSRNENILSILQSGLKVKPSSAVHTGSMFGGGIYTADCSTKSANYCWGFGSRSDNESHYLFLCDVATGKIKEYDSAQSHLRSAPWGYNSVKGVKGRHLLHNEYIVYKESQVKIRYIIEFKAKR</sequence>
<keyword evidence="5" id="KW-0520">NAD</keyword>
<dbReference type="InterPro" id="IPR012317">
    <property type="entry name" value="Poly(ADP-ribose)pol_cat_dom"/>
</dbReference>
<dbReference type="AlphaFoldDB" id="A0A9X0SQ26"/>
<evidence type="ECO:0000256" key="6">
    <source>
        <dbReference type="ARBA" id="ARBA00033987"/>
    </source>
</evidence>
<dbReference type="SMART" id="SM00773">
    <property type="entry name" value="WGR"/>
    <property type="match status" value="1"/>
</dbReference>
<dbReference type="PROSITE" id="PS51059">
    <property type="entry name" value="PARP_CATALYTIC"/>
    <property type="match status" value="1"/>
</dbReference>
<keyword evidence="4" id="KW-0548">Nucleotidyltransferase</keyword>
<reference evidence="10 11" key="1">
    <citation type="submission" date="2015-12" db="EMBL/GenBank/DDBJ databases">
        <title>Bacillus cereus Group isolate.</title>
        <authorList>
            <person name="Kovac J."/>
        </authorList>
    </citation>
    <scope>NUCLEOTIDE SEQUENCE [LARGE SCALE GENOMIC DNA]</scope>
    <source>
        <strain evidence="10 11">FSL K6-0073</strain>
    </source>
</reference>
<dbReference type="EMBL" id="LOMO01000001">
    <property type="protein sequence ID" value="KXY51186.1"/>
    <property type="molecule type" value="Genomic_DNA"/>
</dbReference>
<dbReference type="CDD" id="cd07996">
    <property type="entry name" value="WGR_MMR_like"/>
    <property type="match status" value="1"/>
</dbReference>
<evidence type="ECO:0000259" key="9">
    <source>
        <dbReference type="PROSITE" id="PS51977"/>
    </source>
</evidence>
<evidence type="ECO:0000256" key="2">
    <source>
        <dbReference type="ARBA" id="ARBA00022676"/>
    </source>
</evidence>
<comment type="caution">
    <text evidence="10">The sequence shown here is derived from an EMBL/GenBank/DDBJ whole genome shotgun (WGS) entry which is preliminary data.</text>
</comment>
<proteinExistence type="predicted"/>
<dbReference type="PROSITE" id="PS51060">
    <property type="entry name" value="PARP_ALPHA_HD"/>
    <property type="match status" value="1"/>
</dbReference>
<keyword evidence="2" id="KW-0328">Glycosyltransferase</keyword>
<evidence type="ECO:0000256" key="1">
    <source>
        <dbReference type="ARBA" id="ARBA00012020"/>
    </source>
</evidence>
<dbReference type="InterPro" id="IPR050800">
    <property type="entry name" value="ARTD/PARP"/>
</dbReference>
<feature type="domain" description="PARP alpha-helical" evidence="8">
    <location>
        <begin position="100"/>
        <end position="223"/>
    </location>
</feature>
<comment type="catalytic activity">
    <reaction evidence="6">
        <text>NAD(+) + (ADP-D-ribosyl)n-acceptor = nicotinamide + (ADP-D-ribosyl)n+1-acceptor + H(+).</text>
        <dbReference type="EC" id="2.4.2.30"/>
    </reaction>
</comment>
<evidence type="ECO:0000313" key="11">
    <source>
        <dbReference type="Proteomes" id="UP000075476"/>
    </source>
</evidence>
<dbReference type="GO" id="GO:0006302">
    <property type="term" value="P:double-strand break repair"/>
    <property type="evidence" value="ECO:0007669"/>
    <property type="project" value="TreeGrafter"/>
</dbReference>
<gene>
    <name evidence="10" type="ORF">AT268_32340</name>
</gene>
<dbReference type="PANTHER" id="PTHR10459">
    <property type="entry name" value="DNA LIGASE"/>
    <property type="match status" value="1"/>
</dbReference>
<keyword evidence="3" id="KW-0808">Transferase</keyword>
<accession>A0A9X0SQ26</accession>
<dbReference type="SUPFAM" id="SSF47587">
    <property type="entry name" value="Domain of poly(ADP-ribose) polymerase"/>
    <property type="match status" value="1"/>
</dbReference>
<evidence type="ECO:0000256" key="5">
    <source>
        <dbReference type="ARBA" id="ARBA00023027"/>
    </source>
</evidence>
<organism evidence="10 11">
    <name type="scientific">Bacillus cereus</name>
    <dbReference type="NCBI Taxonomy" id="1396"/>
    <lineage>
        <taxon>Bacteria</taxon>
        <taxon>Bacillati</taxon>
        <taxon>Bacillota</taxon>
        <taxon>Bacilli</taxon>
        <taxon>Bacillales</taxon>
        <taxon>Bacillaceae</taxon>
        <taxon>Bacillus</taxon>
        <taxon>Bacillus cereus group</taxon>
    </lineage>
</organism>
<dbReference type="PROSITE" id="PS51977">
    <property type="entry name" value="WGR"/>
    <property type="match status" value="1"/>
</dbReference>
<dbReference type="GO" id="GO:1990404">
    <property type="term" value="F:NAD+-protein mono-ADP-ribosyltransferase activity"/>
    <property type="evidence" value="ECO:0007669"/>
    <property type="project" value="TreeGrafter"/>
</dbReference>
<dbReference type="InterPro" id="IPR008893">
    <property type="entry name" value="WGR_domain"/>
</dbReference>
<evidence type="ECO:0000259" key="8">
    <source>
        <dbReference type="PROSITE" id="PS51060"/>
    </source>
</evidence>
<feature type="domain" description="PARP catalytic" evidence="7">
    <location>
        <begin position="224"/>
        <end position="418"/>
    </location>
</feature>
<dbReference type="SUPFAM" id="SSF56399">
    <property type="entry name" value="ADP-ribosylation"/>
    <property type="match status" value="1"/>
</dbReference>
<dbReference type="Proteomes" id="UP000075476">
    <property type="component" value="Unassembled WGS sequence"/>
</dbReference>
<evidence type="ECO:0000313" key="10">
    <source>
        <dbReference type="EMBL" id="KXY51186.1"/>
    </source>
</evidence>
<dbReference type="InterPro" id="IPR036930">
    <property type="entry name" value="WGR_dom_sf"/>
</dbReference>
<dbReference type="Gene3D" id="1.20.142.10">
    <property type="entry name" value="Poly(ADP-ribose) polymerase, regulatory domain"/>
    <property type="match status" value="1"/>
</dbReference>
<evidence type="ECO:0000259" key="7">
    <source>
        <dbReference type="PROSITE" id="PS51059"/>
    </source>
</evidence>
<evidence type="ECO:0000256" key="4">
    <source>
        <dbReference type="ARBA" id="ARBA00022695"/>
    </source>
</evidence>
<dbReference type="InterPro" id="IPR004102">
    <property type="entry name" value="Poly(ADP-ribose)pol_reg_dom"/>
</dbReference>
<name>A0A9X0SQ26_BACCE</name>
<protein>
    <recommendedName>
        <fullName evidence="1">NAD(+) ADP-ribosyltransferase</fullName>
        <ecNumber evidence="1">2.4.2.30</ecNumber>
    </recommendedName>
</protein>
<dbReference type="GO" id="GO:0070212">
    <property type="term" value="P:protein poly-ADP-ribosylation"/>
    <property type="evidence" value="ECO:0007669"/>
    <property type="project" value="TreeGrafter"/>
</dbReference>
<dbReference type="InterPro" id="IPR049809">
    <property type="entry name" value="YehF/YfeS-like_WGR"/>
</dbReference>
<feature type="domain" description="WGR" evidence="9">
    <location>
        <begin position="6"/>
        <end position="96"/>
    </location>
</feature>
<dbReference type="Gene3D" id="2.20.140.10">
    <property type="entry name" value="WGR domain"/>
    <property type="match status" value="1"/>
</dbReference>
<dbReference type="Pfam" id="PF02877">
    <property type="entry name" value="PARP_reg"/>
    <property type="match status" value="1"/>
</dbReference>
<dbReference type="EC" id="2.4.2.30" evidence="1"/>
<evidence type="ECO:0000256" key="3">
    <source>
        <dbReference type="ARBA" id="ARBA00022679"/>
    </source>
</evidence>
<dbReference type="SUPFAM" id="SSF142921">
    <property type="entry name" value="WGR domain-like"/>
    <property type="match status" value="1"/>
</dbReference>
<dbReference type="InterPro" id="IPR036616">
    <property type="entry name" value="Poly(ADP-ribose)pol_reg_dom_sf"/>
</dbReference>
<dbReference type="Gene3D" id="3.90.228.10">
    <property type="match status" value="1"/>
</dbReference>
<dbReference type="Pfam" id="PF00644">
    <property type="entry name" value="PARP"/>
    <property type="match status" value="1"/>
</dbReference>
<dbReference type="GO" id="GO:0003950">
    <property type="term" value="F:NAD+ poly-ADP-ribosyltransferase activity"/>
    <property type="evidence" value="ECO:0007669"/>
    <property type="project" value="UniProtKB-EC"/>
</dbReference>
<dbReference type="Pfam" id="PF05406">
    <property type="entry name" value="WGR"/>
    <property type="match status" value="1"/>
</dbReference>
<dbReference type="GO" id="GO:0016779">
    <property type="term" value="F:nucleotidyltransferase activity"/>
    <property type="evidence" value="ECO:0007669"/>
    <property type="project" value="UniProtKB-KW"/>
</dbReference>
<dbReference type="PANTHER" id="PTHR10459:SF60">
    <property type="entry name" value="POLY [ADP-RIBOSE] POLYMERASE 2"/>
    <property type="match status" value="1"/>
</dbReference>